<evidence type="ECO:0000313" key="2">
    <source>
        <dbReference type="EMBL" id="CAA9273662.1"/>
    </source>
</evidence>
<reference evidence="2" key="1">
    <citation type="submission" date="2020-02" db="EMBL/GenBank/DDBJ databases">
        <authorList>
            <person name="Meier V. D."/>
        </authorList>
    </citation>
    <scope>NUCLEOTIDE SEQUENCE</scope>
    <source>
        <strain evidence="2">AVDCRST_MAG41</strain>
    </source>
</reference>
<dbReference type="AlphaFoldDB" id="A0A6J4J8U2"/>
<protein>
    <submittedName>
        <fullName evidence="2">Uncharacterized protein</fullName>
    </submittedName>
</protein>
<accession>A0A6J4J8U2</accession>
<name>A0A6J4J8U2_9ACTN</name>
<feature type="compositionally biased region" description="Low complexity" evidence="1">
    <location>
        <begin position="103"/>
        <end position="118"/>
    </location>
</feature>
<feature type="compositionally biased region" description="Basic and acidic residues" evidence="1">
    <location>
        <begin position="41"/>
        <end position="52"/>
    </location>
</feature>
<feature type="non-terminal residue" evidence="2">
    <location>
        <position position="158"/>
    </location>
</feature>
<evidence type="ECO:0000256" key="1">
    <source>
        <dbReference type="SAM" id="MobiDB-lite"/>
    </source>
</evidence>
<feature type="non-terminal residue" evidence="2">
    <location>
        <position position="1"/>
    </location>
</feature>
<proteinExistence type="predicted"/>
<feature type="compositionally biased region" description="Basic residues" evidence="1">
    <location>
        <begin position="18"/>
        <end position="28"/>
    </location>
</feature>
<gene>
    <name evidence="2" type="ORF">AVDCRST_MAG41-3136</name>
</gene>
<feature type="compositionally biased region" description="Basic residues" evidence="1">
    <location>
        <begin position="53"/>
        <end position="87"/>
    </location>
</feature>
<organism evidence="2">
    <name type="scientific">uncultured Mycobacteriales bacterium</name>
    <dbReference type="NCBI Taxonomy" id="581187"/>
    <lineage>
        <taxon>Bacteria</taxon>
        <taxon>Bacillati</taxon>
        <taxon>Actinomycetota</taxon>
        <taxon>Actinomycetes</taxon>
        <taxon>Mycobacteriales</taxon>
        <taxon>environmental samples</taxon>
    </lineage>
</organism>
<feature type="compositionally biased region" description="Low complexity" evidence="1">
    <location>
        <begin position="127"/>
        <end position="137"/>
    </location>
</feature>
<feature type="compositionally biased region" description="Basic residues" evidence="1">
    <location>
        <begin position="138"/>
        <end position="158"/>
    </location>
</feature>
<dbReference type="EMBL" id="CADCTP010000280">
    <property type="protein sequence ID" value="CAA9273662.1"/>
    <property type="molecule type" value="Genomic_DNA"/>
</dbReference>
<feature type="region of interest" description="Disordered" evidence="1">
    <location>
        <begin position="1"/>
        <end position="158"/>
    </location>
</feature>
<sequence length="158" mass="17031">APVSTGLGRGPRAGRHDPARRRRGRPAHPGRGGRPARRGVRGPDHRRADPAHRRPAGRRPPVRPGRPGRPRPGPRRRPAAPGRVRRAGHADGRHLGRDRRRLALLAGVAGAGHAARGGLPPGRGPLGRRPGPVLGPAHPRRLRRQGGHRRPPPPPRRL</sequence>